<accession>A0AAD7MGW1</accession>
<dbReference type="Proteomes" id="UP001215598">
    <property type="component" value="Unassembled WGS sequence"/>
</dbReference>
<reference evidence="1" key="1">
    <citation type="submission" date="2023-03" db="EMBL/GenBank/DDBJ databases">
        <title>Massive genome expansion in bonnet fungi (Mycena s.s.) driven by repeated elements and novel gene families across ecological guilds.</title>
        <authorList>
            <consortium name="Lawrence Berkeley National Laboratory"/>
            <person name="Harder C.B."/>
            <person name="Miyauchi S."/>
            <person name="Viragh M."/>
            <person name="Kuo A."/>
            <person name="Thoen E."/>
            <person name="Andreopoulos B."/>
            <person name="Lu D."/>
            <person name="Skrede I."/>
            <person name="Drula E."/>
            <person name="Henrissat B."/>
            <person name="Morin E."/>
            <person name="Kohler A."/>
            <person name="Barry K."/>
            <person name="LaButti K."/>
            <person name="Morin E."/>
            <person name="Salamov A."/>
            <person name="Lipzen A."/>
            <person name="Mereny Z."/>
            <person name="Hegedus B."/>
            <person name="Baldrian P."/>
            <person name="Stursova M."/>
            <person name="Weitz H."/>
            <person name="Taylor A."/>
            <person name="Grigoriev I.V."/>
            <person name="Nagy L.G."/>
            <person name="Martin F."/>
            <person name="Kauserud H."/>
        </authorList>
    </citation>
    <scope>NUCLEOTIDE SEQUENCE</scope>
    <source>
        <strain evidence="1">CBHHK182m</strain>
    </source>
</reference>
<comment type="caution">
    <text evidence="1">The sequence shown here is derived from an EMBL/GenBank/DDBJ whole genome shotgun (WGS) entry which is preliminary data.</text>
</comment>
<keyword evidence="2" id="KW-1185">Reference proteome</keyword>
<evidence type="ECO:0000313" key="2">
    <source>
        <dbReference type="Proteomes" id="UP001215598"/>
    </source>
</evidence>
<evidence type="ECO:0000313" key="1">
    <source>
        <dbReference type="EMBL" id="KAJ7716994.1"/>
    </source>
</evidence>
<gene>
    <name evidence="1" type="ORF">B0H16DRAFT_1898117</name>
</gene>
<sequence>MRHFNSLQPAANGATQLLVYAVFQKHKYALSIKLVRGTYHSHETAAHKSQALRMTTTLFIYPDALRLFALIRLIRLIYTPPLPSIRYQGSRRDLCRLGERLGSAGVVSVAVPELPDHIGPTGYMTS</sequence>
<name>A0AAD7MGW1_9AGAR</name>
<organism evidence="1 2">
    <name type="scientific">Mycena metata</name>
    <dbReference type="NCBI Taxonomy" id="1033252"/>
    <lineage>
        <taxon>Eukaryota</taxon>
        <taxon>Fungi</taxon>
        <taxon>Dikarya</taxon>
        <taxon>Basidiomycota</taxon>
        <taxon>Agaricomycotina</taxon>
        <taxon>Agaricomycetes</taxon>
        <taxon>Agaricomycetidae</taxon>
        <taxon>Agaricales</taxon>
        <taxon>Marasmiineae</taxon>
        <taxon>Mycenaceae</taxon>
        <taxon>Mycena</taxon>
    </lineage>
</organism>
<proteinExistence type="predicted"/>
<dbReference type="AlphaFoldDB" id="A0AAD7MGW1"/>
<protein>
    <submittedName>
        <fullName evidence="1">Uncharacterized protein</fullName>
    </submittedName>
</protein>
<dbReference type="EMBL" id="JARKIB010000283">
    <property type="protein sequence ID" value="KAJ7716994.1"/>
    <property type="molecule type" value="Genomic_DNA"/>
</dbReference>